<feature type="region of interest" description="Disordered" evidence="6">
    <location>
        <begin position="1"/>
        <end position="51"/>
    </location>
</feature>
<feature type="compositionally biased region" description="Basic and acidic residues" evidence="6">
    <location>
        <begin position="170"/>
        <end position="179"/>
    </location>
</feature>
<dbReference type="PANTHER" id="PTHR21367">
    <property type="entry name" value="ARGININE-TRNA-PROTEIN TRANSFERASE 1"/>
    <property type="match status" value="1"/>
</dbReference>
<protein>
    <recommendedName>
        <fullName evidence="5">Arginyl-tRNA--protein transferase 1</fullName>
        <shortName evidence="5">Arginyltransferase 1</shortName>
        <shortName evidence="5">R-transferase 1</shortName>
        <ecNumber evidence="5">2.3.2.8</ecNumber>
    </recommendedName>
    <alternativeName>
        <fullName evidence="5">Arginine-tRNA--protein transferase 1</fullName>
    </alternativeName>
</protein>
<dbReference type="EC" id="2.3.2.8" evidence="5"/>
<dbReference type="Pfam" id="PF04377">
    <property type="entry name" value="ATE_C"/>
    <property type="match status" value="1"/>
</dbReference>
<dbReference type="PANTHER" id="PTHR21367:SF1">
    <property type="entry name" value="ARGINYL-TRNA--PROTEIN TRANSFERASE 1"/>
    <property type="match status" value="1"/>
</dbReference>
<keyword evidence="4 5" id="KW-0012">Acyltransferase</keyword>
<dbReference type="PIRSF" id="PIRSF037207">
    <property type="entry name" value="ATE1_euk"/>
    <property type="match status" value="1"/>
</dbReference>
<name>A0AAD4N9Y2_9BILA</name>
<evidence type="ECO:0000313" key="10">
    <source>
        <dbReference type="Proteomes" id="UP001201812"/>
    </source>
</evidence>
<evidence type="ECO:0000256" key="4">
    <source>
        <dbReference type="ARBA" id="ARBA00023315"/>
    </source>
</evidence>
<gene>
    <name evidence="9" type="ORF">DdX_04492</name>
</gene>
<feature type="region of interest" description="Disordered" evidence="6">
    <location>
        <begin position="129"/>
        <end position="179"/>
    </location>
</feature>
<evidence type="ECO:0000256" key="5">
    <source>
        <dbReference type="PIRNR" id="PIRNR037207"/>
    </source>
</evidence>
<evidence type="ECO:0000313" key="9">
    <source>
        <dbReference type="EMBL" id="KAI1722184.1"/>
    </source>
</evidence>
<feature type="compositionally biased region" description="Polar residues" evidence="6">
    <location>
        <begin position="13"/>
        <end position="27"/>
    </location>
</feature>
<feature type="domain" description="N-end rule aminoacyl transferase C-terminal" evidence="8">
    <location>
        <begin position="250"/>
        <end position="385"/>
    </location>
</feature>
<evidence type="ECO:0000256" key="1">
    <source>
        <dbReference type="ARBA" id="ARBA00009991"/>
    </source>
</evidence>
<dbReference type="AlphaFoldDB" id="A0AAD4N9Y2"/>
<dbReference type="GO" id="GO:0005737">
    <property type="term" value="C:cytoplasm"/>
    <property type="evidence" value="ECO:0007669"/>
    <property type="project" value="TreeGrafter"/>
</dbReference>
<comment type="similarity">
    <text evidence="1 5">Belongs to the R-transferase family.</text>
</comment>
<keyword evidence="2 5" id="KW-0808">Transferase</keyword>
<dbReference type="InterPro" id="IPR017137">
    <property type="entry name" value="Arg-tRNA-P_Trfase_1_euk"/>
</dbReference>
<reference evidence="9" key="1">
    <citation type="submission" date="2022-01" db="EMBL/GenBank/DDBJ databases">
        <title>Genome Sequence Resource for Two Populations of Ditylenchus destructor, the Migratory Endoparasitic Phytonematode.</title>
        <authorList>
            <person name="Zhang H."/>
            <person name="Lin R."/>
            <person name="Xie B."/>
        </authorList>
    </citation>
    <scope>NUCLEOTIDE SEQUENCE</scope>
    <source>
        <strain evidence="9">BazhouSP</strain>
    </source>
</reference>
<proteinExistence type="inferred from homology"/>
<comment type="function">
    <text evidence="5">Involved in the post-translational conjugation of arginine to the N-terminal aspartate or glutamate of a protein. This arginylation is required for degradation of the protein via the ubiquitin pathway.</text>
</comment>
<evidence type="ECO:0000256" key="2">
    <source>
        <dbReference type="ARBA" id="ARBA00022679"/>
    </source>
</evidence>
<evidence type="ECO:0000256" key="6">
    <source>
        <dbReference type="SAM" id="MobiDB-lite"/>
    </source>
</evidence>
<dbReference type="Pfam" id="PF04376">
    <property type="entry name" value="ATE_N"/>
    <property type="match status" value="1"/>
</dbReference>
<sequence>MEAQRSIVRYVGKSSSNSCGYCKSTQRAVDRSEKKGTSEEAQASSSAPEKKHEASITFGVIAHSLTPEVFSQFLDTGWSRSGRYLYKPVMDETCCPQYTIRLDIHKFQLSRTQKRALRTMLDFLKYDKRPSAPVSSEEDHIPRQKHVKSRQKSDQRNEVNAPSAQKPKRRDCDKPYEKKKVIRRRRAEERLKSKGIDIELYKKARAEKEMARKRTLESFLEKYVEGEWKHKLETRLVPLESAEFAATLDESFQVYRKYQCSIHEDDDLTKSGFSRFLVSSPLFSVNDGIEPALGSYHQQYLLDGKIIAVGVVDILPRCLSAKYFFYDPAYKFLSLGTYSALREIVFTQSLCVDRPELHYYYMGYYLYDCPKMRYKGKFRPSDLLCDKTRHWVTHSYSIVFINLRLQIPLSICVKLLEANNGIFTIFGNPDESQNEPEVDIDEILCIKNDNIVPFGTLKTMTEDDSQSMVEKLNNFVTYAGPVAKKVLLYI</sequence>
<dbReference type="InterPro" id="IPR007472">
    <property type="entry name" value="N-end_Aminoacyl_Trfase_C"/>
</dbReference>
<dbReference type="InterPro" id="IPR030700">
    <property type="entry name" value="N-end_Aminoacyl_Trfase"/>
</dbReference>
<accession>A0AAD4N9Y2</accession>
<dbReference type="SUPFAM" id="SSF55729">
    <property type="entry name" value="Acyl-CoA N-acyltransferases (Nat)"/>
    <property type="match status" value="1"/>
</dbReference>
<comment type="catalytic activity">
    <reaction evidence="5">
        <text>an N-terminal L-alpha-aminoacyl-[protein] + L-arginyl-tRNA(Arg) = an N-terminal L-arginyl-L-aminoacyl-[protein] + tRNA(Arg) + H(+)</text>
        <dbReference type="Rhea" id="RHEA:10208"/>
        <dbReference type="Rhea" id="RHEA-COMP:9658"/>
        <dbReference type="Rhea" id="RHEA-COMP:9673"/>
        <dbReference type="Rhea" id="RHEA-COMP:10636"/>
        <dbReference type="Rhea" id="RHEA-COMP:10638"/>
        <dbReference type="ChEBI" id="CHEBI:15378"/>
        <dbReference type="ChEBI" id="CHEBI:78442"/>
        <dbReference type="ChEBI" id="CHEBI:78513"/>
        <dbReference type="ChEBI" id="CHEBI:78597"/>
        <dbReference type="ChEBI" id="CHEBI:83562"/>
        <dbReference type="EC" id="2.3.2.8"/>
    </reaction>
</comment>
<dbReference type="InterPro" id="IPR016181">
    <property type="entry name" value="Acyl_CoA_acyltransferase"/>
</dbReference>
<comment type="caution">
    <text evidence="9">The sequence shown here is derived from an EMBL/GenBank/DDBJ whole genome shotgun (WGS) entry which is preliminary data.</text>
</comment>
<keyword evidence="10" id="KW-1185">Reference proteome</keyword>
<dbReference type="InterPro" id="IPR007471">
    <property type="entry name" value="N-end_Aminoacyl_Trfase_N"/>
</dbReference>
<dbReference type="GO" id="GO:0004057">
    <property type="term" value="F:arginyl-tRNA--protein transferase activity"/>
    <property type="evidence" value="ECO:0007669"/>
    <property type="project" value="UniProtKB-EC"/>
</dbReference>
<evidence type="ECO:0000259" key="7">
    <source>
        <dbReference type="Pfam" id="PF04376"/>
    </source>
</evidence>
<keyword evidence="3 5" id="KW-0833">Ubl conjugation pathway</keyword>
<dbReference type="EMBL" id="JAKKPZ010000004">
    <property type="protein sequence ID" value="KAI1722184.1"/>
    <property type="molecule type" value="Genomic_DNA"/>
</dbReference>
<organism evidence="9 10">
    <name type="scientific">Ditylenchus destructor</name>
    <dbReference type="NCBI Taxonomy" id="166010"/>
    <lineage>
        <taxon>Eukaryota</taxon>
        <taxon>Metazoa</taxon>
        <taxon>Ecdysozoa</taxon>
        <taxon>Nematoda</taxon>
        <taxon>Chromadorea</taxon>
        <taxon>Rhabditida</taxon>
        <taxon>Tylenchina</taxon>
        <taxon>Tylenchomorpha</taxon>
        <taxon>Sphaerularioidea</taxon>
        <taxon>Anguinidae</taxon>
        <taxon>Anguininae</taxon>
        <taxon>Ditylenchus</taxon>
    </lineage>
</organism>
<evidence type="ECO:0000259" key="8">
    <source>
        <dbReference type="Pfam" id="PF04377"/>
    </source>
</evidence>
<dbReference type="Proteomes" id="UP001201812">
    <property type="component" value="Unassembled WGS sequence"/>
</dbReference>
<feature type="domain" description="N-end aminoacyl transferase N-terminal" evidence="7">
    <location>
        <begin position="18"/>
        <end position="115"/>
    </location>
</feature>
<feature type="compositionally biased region" description="Basic and acidic residues" evidence="6">
    <location>
        <begin position="28"/>
        <end position="38"/>
    </location>
</feature>
<evidence type="ECO:0000256" key="3">
    <source>
        <dbReference type="ARBA" id="ARBA00022786"/>
    </source>
</evidence>